<evidence type="ECO:0000313" key="1">
    <source>
        <dbReference type="EMBL" id="NML65917.1"/>
    </source>
</evidence>
<gene>
    <name evidence="1" type="ORF">HHL22_11940</name>
</gene>
<keyword evidence="2" id="KW-1185">Reference proteome</keyword>
<proteinExistence type="predicted"/>
<name>A0A7Y0AEN8_9BACT</name>
<dbReference type="Proteomes" id="UP000559626">
    <property type="component" value="Unassembled WGS sequence"/>
</dbReference>
<dbReference type="EMBL" id="JABBGH010000002">
    <property type="protein sequence ID" value="NML65917.1"/>
    <property type="molecule type" value="Genomic_DNA"/>
</dbReference>
<reference evidence="1 2" key="1">
    <citation type="submission" date="2020-04" db="EMBL/GenBank/DDBJ databases">
        <title>Hymenobacter polaris sp. nov., isolated from Arctic soil.</title>
        <authorList>
            <person name="Dahal R.H."/>
        </authorList>
    </citation>
    <scope>NUCLEOTIDE SEQUENCE [LARGE SCALE GENOMIC DNA]</scope>
    <source>
        <strain evidence="1 2">RP-2-7</strain>
    </source>
</reference>
<dbReference type="RefSeq" id="WP_169531546.1">
    <property type="nucleotide sequence ID" value="NZ_JABBGH010000002.1"/>
</dbReference>
<organism evidence="1 2">
    <name type="scientific">Hymenobacter polaris</name>
    <dbReference type="NCBI Taxonomy" id="2682546"/>
    <lineage>
        <taxon>Bacteria</taxon>
        <taxon>Pseudomonadati</taxon>
        <taxon>Bacteroidota</taxon>
        <taxon>Cytophagia</taxon>
        <taxon>Cytophagales</taxon>
        <taxon>Hymenobacteraceae</taxon>
        <taxon>Hymenobacter</taxon>
    </lineage>
</organism>
<sequence length="128" mass="13341">MLTTLQFAQLATAAWSGPSAAVFANIEHYTAAVGDYTATTYAVSYHVGGVCHIGRAACPFEAVAAAVQHYVAGIQAQAARQLAAAQAATRHTRRVLATVGGQLAGRPPRAAGFACRARRHRCARLAHA</sequence>
<accession>A0A7Y0AEN8</accession>
<comment type="caution">
    <text evidence="1">The sequence shown here is derived from an EMBL/GenBank/DDBJ whole genome shotgun (WGS) entry which is preliminary data.</text>
</comment>
<dbReference type="AlphaFoldDB" id="A0A7Y0AEN8"/>
<protein>
    <submittedName>
        <fullName evidence="1">Uncharacterized protein</fullName>
    </submittedName>
</protein>
<evidence type="ECO:0000313" key="2">
    <source>
        <dbReference type="Proteomes" id="UP000559626"/>
    </source>
</evidence>